<protein>
    <recommendedName>
        <fullName evidence="3">Molybdenum hydroxylase</fullName>
    </recommendedName>
</protein>
<dbReference type="NCBIfam" id="TIGR03309">
    <property type="entry name" value="matur_yqeB"/>
    <property type="match status" value="1"/>
</dbReference>
<dbReference type="Proteomes" id="UP000180098">
    <property type="component" value="Unassembled WGS sequence"/>
</dbReference>
<reference evidence="1 2" key="1">
    <citation type="submission" date="2016-10" db="EMBL/GenBank/DDBJ databases">
        <title>Draft genome sequences of four alkaliphilic bacteria belonging to the Anaerobacillus genus.</title>
        <authorList>
            <person name="Bassil N.M."/>
            <person name="Lloyd J.R."/>
        </authorList>
    </citation>
    <scope>NUCLEOTIDE SEQUENCE [LARGE SCALE GENOMIC DNA]</scope>
    <source>
        <strain evidence="1 2">DSM 15340</strain>
    </source>
</reference>
<gene>
    <name evidence="1" type="ORF">BKP35_06405</name>
</gene>
<dbReference type="InterPro" id="IPR017695">
    <property type="entry name" value="Se-dep_Mo_hydrolase_YqeB"/>
</dbReference>
<dbReference type="EMBL" id="MLQQ01000006">
    <property type="protein sequence ID" value="OIJ14506.1"/>
    <property type="molecule type" value="Genomic_DNA"/>
</dbReference>
<keyword evidence="2" id="KW-1185">Reference proteome</keyword>
<evidence type="ECO:0000313" key="1">
    <source>
        <dbReference type="EMBL" id="OIJ14506.1"/>
    </source>
</evidence>
<evidence type="ECO:0000313" key="2">
    <source>
        <dbReference type="Proteomes" id="UP000180098"/>
    </source>
</evidence>
<dbReference type="OrthoDB" id="9815497at2"/>
<evidence type="ECO:0008006" key="3">
    <source>
        <dbReference type="Google" id="ProtNLM"/>
    </source>
</evidence>
<dbReference type="RefSeq" id="WP_071312546.1">
    <property type="nucleotide sequence ID" value="NZ_MLQQ01000006.1"/>
</dbReference>
<sequence>MSNGLVVIKGAGDLATGVAHRLFQCGFSILMLEVPKPTVIRRTVAFADAVYNNITTVEGVTAVLAENYDEINQALSLNQIPIFVDPEWKSIQHFQPIVVIDAILAKKNLGTSLQDAPLVIGLGPGFTAGEDVHAVVETQRGHYLGTVIYSGEAIADSGVPGEIGGYSKERLIRSPAKGVFDSEKQIGETVTAGELVAKVGNDPVYAPISGILRGLLHSGLEVKKGTKIGDIDPRDVSEHIDSISDKARSISGGVLEAILKTAKNKGEENWILNLLKY</sequence>
<name>A0A1S2LQ47_9BACI</name>
<dbReference type="AlphaFoldDB" id="A0A1S2LQ47"/>
<proteinExistence type="predicted"/>
<organism evidence="1 2">
    <name type="scientific">Anaerobacillus arseniciselenatis</name>
    <dbReference type="NCBI Taxonomy" id="85682"/>
    <lineage>
        <taxon>Bacteria</taxon>
        <taxon>Bacillati</taxon>
        <taxon>Bacillota</taxon>
        <taxon>Bacilli</taxon>
        <taxon>Bacillales</taxon>
        <taxon>Bacillaceae</taxon>
        <taxon>Anaerobacillus</taxon>
    </lineage>
</organism>
<comment type="caution">
    <text evidence="1">The sequence shown here is derived from an EMBL/GenBank/DDBJ whole genome shotgun (WGS) entry which is preliminary data.</text>
</comment>
<accession>A0A1S2LQ47</accession>